<dbReference type="OrthoDB" id="536399at2759"/>
<evidence type="ECO:0000256" key="6">
    <source>
        <dbReference type="PROSITE-ProRule" id="PRU00175"/>
    </source>
</evidence>
<dbReference type="EMBL" id="CM018041">
    <property type="protein sequence ID" value="KAA8534072.1"/>
    <property type="molecule type" value="Genomic_DNA"/>
</dbReference>
<dbReference type="PROSITE" id="PS50089">
    <property type="entry name" value="ZF_RING_2"/>
    <property type="match status" value="1"/>
</dbReference>
<keyword evidence="8" id="KW-0812">Transmembrane</keyword>
<keyword evidence="8" id="KW-1133">Transmembrane helix</keyword>
<keyword evidence="5" id="KW-0862">Zinc</keyword>
<feature type="domain" description="RING-type" evidence="9">
    <location>
        <begin position="74"/>
        <end position="141"/>
    </location>
</feature>
<evidence type="ECO:0000259" key="9">
    <source>
        <dbReference type="PROSITE" id="PS50089"/>
    </source>
</evidence>
<dbReference type="AlphaFoldDB" id="A0A5J5AWC0"/>
<organism evidence="10 11">
    <name type="scientific">Nyssa sinensis</name>
    <dbReference type="NCBI Taxonomy" id="561372"/>
    <lineage>
        <taxon>Eukaryota</taxon>
        <taxon>Viridiplantae</taxon>
        <taxon>Streptophyta</taxon>
        <taxon>Embryophyta</taxon>
        <taxon>Tracheophyta</taxon>
        <taxon>Spermatophyta</taxon>
        <taxon>Magnoliopsida</taxon>
        <taxon>eudicotyledons</taxon>
        <taxon>Gunneridae</taxon>
        <taxon>Pentapetalae</taxon>
        <taxon>asterids</taxon>
        <taxon>Cornales</taxon>
        <taxon>Nyssaceae</taxon>
        <taxon>Nyssa</taxon>
    </lineage>
</organism>
<proteinExistence type="inferred from homology"/>
<keyword evidence="2" id="KW-0479">Metal-binding</keyword>
<accession>A0A5J5AWC0</accession>
<evidence type="ECO:0000256" key="7">
    <source>
        <dbReference type="SAM" id="MobiDB-lite"/>
    </source>
</evidence>
<evidence type="ECO:0000256" key="5">
    <source>
        <dbReference type="ARBA" id="ARBA00022833"/>
    </source>
</evidence>
<dbReference type="PANTHER" id="PTHR12360">
    <property type="entry name" value="NUCLEAR TRANSCRIPTION FACTOR, X-BOX BINDING 1 NFX1"/>
    <property type="match status" value="1"/>
</dbReference>
<dbReference type="InterPro" id="IPR000967">
    <property type="entry name" value="Znf_NFX1"/>
</dbReference>
<dbReference type="CDD" id="cd06008">
    <property type="entry name" value="NF-X1-zinc-finger"/>
    <property type="match status" value="6"/>
</dbReference>
<dbReference type="CDD" id="cd16697">
    <property type="entry name" value="RING-CH-C4HC3_NFXL1"/>
    <property type="match status" value="1"/>
</dbReference>
<dbReference type="GO" id="GO:0000981">
    <property type="term" value="F:DNA-binding transcription factor activity, RNA polymerase II-specific"/>
    <property type="evidence" value="ECO:0007669"/>
    <property type="project" value="TreeGrafter"/>
</dbReference>
<dbReference type="InterPro" id="IPR034078">
    <property type="entry name" value="NFX1_fam"/>
</dbReference>
<dbReference type="GO" id="GO:0000977">
    <property type="term" value="F:RNA polymerase II transcription regulatory region sequence-specific DNA binding"/>
    <property type="evidence" value="ECO:0007669"/>
    <property type="project" value="TreeGrafter"/>
</dbReference>
<evidence type="ECO:0000313" key="10">
    <source>
        <dbReference type="EMBL" id="KAA8534072.1"/>
    </source>
</evidence>
<feature type="region of interest" description="Disordered" evidence="7">
    <location>
        <begin position="528"/>
        <end position="550"/>
    </location>
</feature>
<dbReference type="Pfam" id="PF01422">
    <property type="entry name" value="zf-NF-X1"/>
    <property type="match status" value="10"/>
</dbReference>
<evidence type="ECO:0000256" key="8">
    <source>
        <dbReference type="SAM" id="Phobius"/>
    </source>
</evidence>
<dbReference type="GO" id="GO:0005634">
    <property type="term" value="C:nucleus"/>
    <property type="evidence" value="ECO:0007669"/>
    <property type="project" value="InterPro"/>
</dbReference>
<evidence type="ECO:0000256" key="4">
    <source>
        <dbReference type="ARBA" id="ARBA00022771"/>
    </source>
</evidence>
<evidence type="ECO:0000313" key="11">
    <source>
        <dbReference type="Proteomes" id="UP000325577"/>
    </source>
</evidence>
<dbReference type="SUPFAM" id="SSF57850">
    <property type="entry name" value="RING/U-box"/>
    <property type="match status" value="1"/>
</dbReference>
<dbReference type="InterPro" id="IPR001841">
    <property type="entry name" value="Znf_RING"/>
</dbReference>
<name>A0A5J5AWC0_9ASTE</name>
<keyword evidence="3" id="KW-0677">Repeat</keyword>
<sequence>MTSTMSRPPPFSPSSDSDADSDTSPTAGGAADLRHNDLSDTIFRSYIEITGRSSPDLAKIQSFLTSSRSGALSCLICLERIRSSDPTWSCTSRCFAVFHLLCIQGWARQSSDLSAARAASRLPISQSKAAADSVWNCPKCRIEYSKSLIPKKYLCFCGKLDDPPNDPWILPHSCGEICDRPLKYNCGHYCLLLCHPGPCPSCPKLVKARCFCGAVDEVRRCGFKNFSCNGICSKLLDCGTHRCEETCHEDNCPPCRARGVYRCQCGKVEEERECCDRNFKCEVPCERLLGCGRHSCSRGCHSGECGQCPLQGKRTCPCGKRVYEGMACDVAVPLCGATCEKILSCGRHRCPERCHHRPCIETCRIVVTKSCRCGSLKKEVPCYQDLACERKCQRLRDCGRHACKRRCCDGDCLPCSEICDRKLRCRNHKCPAPCHRGACAPCPVMVTISCACGETHFEVPCGTETDQKPPKCPKPCHIIPLCRHGTNCKPHRCHYGACPSCRLICEEEYPCGHQCKLRCHGPRPPPNPEFTLKRKKKKSNHESECTPGSPCPPCPELVWRSCVGQHTGAERMMVCSDRAEFSCDNLCGNLLSCGNHYCTNTCHAPKNQSSTASRCKRGEPCEVCSLPCQKERQPACPHPCPLPCHPGECAPCKVLVKRSCHCGSMVHVFECIYYNSLSAEKQMNVRSCGGPCHRKLPNCTHLCPQTCHPGQCPAPEKCSKKVTVRCGCQTLKKEWLCADVQAAYRSNGCDPKDISKSQYGLRLLPCNSDCRSKEKIVDSELQLRKSKVLEKEPDPENYVPKRRKRRGQIQDAGQISRLQIITAAMKRLLLLIIVVVALITVTYFGYKGLLWLSDWMNEIEAQKRRIRYPRI</sequence>
<dbReference type="SMART" id="SM00438">
    <property type="entry name" value="ZnF_NFX"/>
    <property type="match status" value="10"/>
</dbReference>
<dbReference type="Proteomes" id="UP000325577">
    <property type="component" value="Linkage Group LG18"/>
</dbReference>
<protein>
    <recommendedName>
        <fullName evidence="9">RING-type domain-containing protein</fullName>
    </recommendedName>
</protein>
<reference evidence="10 11" key="1">
    <citation type="submission" date="2019-09" db="EMBL/GenBank/DDBJ databases">
        <title>A chromosome-level genome assembly of the Chinese tupelo Nyssa sinensis.</title>
        <authorList>
            <person name="Yang X."/>
            <person name="Kang M."/>
            <person name="Yang Y."/>
            <person name="Xiong H."/>
            <person name="Wang M."/>
            <person name="Zhang Z."/>
            <person name="Wang Z."/>
            <person name="Wu H."/>
            <person name="Ma T."/>
            <person name="Liu J."/>
            <person name="Xi Z."/>
        </authorList>
    </citation>
    <scope>NUCLEOTIDE SEQUENCE [LARGE SCALE GENOMIC DNA]</scope>
    <source>
        <strain evidence="10">J267</strain>
        <tissue evidence="10">Leaf</tissue>
    </source>
</reference>
<keyword evidence="11" id="KW-1185">Reference proteome</keyword>
<dbReference type="PANTHER" id="PTHR12360:SF1">
    <property type="entry name" value="NF-X1-TYPE ZINC FINGER PROTEIN NFXL1"/>
    <property type="match status" value="1"/>
</dbReference>
<feature type="transmembrane region" description="Helical" evidence="8">
    <location>
        <begin position="828"/>
        <end position="846"/>
    </location>
</feature>
<keyword evidence="4 6" id="KW-0863">Zinc-finger</keyword>
<evidence type="ECO:0000256" key="2">
    <source>
        <dbReference type="ARBA" id="ARBA00022723"/>
    </source>
</evidence>
<dbReference type="GO" id="GO:0008270">
    <property type="term" value="F:zinc ion binding"/>
    <property type="evidence" value="ECO:0007669"/>
    <property type="project" value="UniProtKB-KW"/>
</dbReference>
<gene>
    <name evidence="10" type="ORF">F0562_031735</name>
</gene>
<comment type="similarity">
    <text evidence="1">Belongs to the NFX1 family.</text>
</comment>
<evidence type="ECO:0000256" key="3">
    <source>
        <dbReference type="ARBA" id="ARBA00022737"/>
    </source>
</evidence>
<keyword evidence="8" id="KW-0472">Membrane</keyword>
<evidence type="ECO:0000256" key="1">
    <source>
        <dbReference type="ARBA" id="ARBA00007269"/>
    </source>
</evidence>
<feature type="region of interest" description="Disordered" evidence="7">
    <location>
        <begin position="1"/>
        <end position="33"/>
    </location>
</feature>